<dbReference type="Proteomes" id="UP000245464">
    <property type="component" value="Chromosome 8"/>
</dbReference>
<name>A0A316ZYI8_9PLEO</name>
<dbReference type="KEGG" id="ptrr:6346160"/>
<comment type="caution">
    <text evidence="2">The sequence shown here is derived from an EMBL/GenBank/DDBJ whole genome shotgun (WGS) entry which is preliminary data.</text>
</comment>
<gene>
    <name evidence="2" type="ORF">PtrM4_137640</name>
</gene>
<dbReference type="EMBL" id="NQIK02000008">
    <property type="protein sequence ID" value="KAF7567173.1"/>
    <property type="molecule type" value="Genomic_DNA"/>
</dbReference>
<organism evidence="2 3">
    <name type="scientific">Pyrenophora tritici-repentis</name>
    <dbReference type="NCBI Taxonomy" id="45151"/>
    <lineage>
        <taxon>Eukaryota</taxon>
        <taxon>Fungi</taxon>
        <taxon>Dikarya</taxon>
        <taxon>Ascomycota</taxon>
        <taxon>Pezizomycotina</taxon>
        <taxon>Dothideomycetes</taxon>
        <taxon>Pleosporomycetidae</taxon>
        <taxon>Pleosporales</taxon>
        <taxon>Pleosporineae</taxon>
        <taxon>Pleosporaceae</taxon>
        <taxon>Pyrenophora</taxon>
    </lineage>
</organism>
<feature type="region of interest" description="Disordered" evidence="1">
    <location>
        <begin position="1"/>
        <end position="26"/>
    </location>
</feature>
<evidence type="ECO:0000256" key="1">
    <source>
        <dbReference type="SAM" id="MobiDB-lite"/>
    </source>
</evidence>
<reference evidence="2 3" key="1">
    <citation type="journal article" date="2018" name="BMC Genomics">
        <title>Comparative genomics of the wheat fungal pathogen Pyrenophora tritici-repentis reveals chromosomal variations and genome plasticity.</title>
        <authorList>
            <person name="Moolhuijzen P."/>
            <person name="See P.T."/>
            <person name="Hane J.K."/>
            <person name="Shi G."/>
            <person name="Liu Z."/>
            <person name="Oliver R.P."/>
            <person name="Moffat C.S."/>
        </authorList>
    </citation>
    <scope>NUCLEOTIDE SEQUENCE [LARGE SCALE GENOMIC DNA]</scope>
    <source>
        <strain evidence="2">M4</strain>
    </source>
</reference>
<dbReference type="AlphaFoldDB" id="A0A316ZYI8"/>
<evidence type="ECO:0000313" key="3">
    <source>
        <dbReference type="Proteomes" id="UP000245464"/>
    </source>
</evidence>
<sequence>MLGEDLENVATRQSTSSVSKSPAKKEVFELSEKDHPCIPVSTTKILGKLTRDPPPDIPESALHARCVQSQKRSETVEELRRWTKNRESSTAFKLLLRSIFWKDVKIRKPAEEKLQRAINELFPPRMEMQITICDFGEGKAQQYDVRLGDLEKGMIQRVYY</sequence>
<accession>A0A316ZYI8</accession>
<protein>
    <submittedName>
        <fullName evidence="2">Uncharacterized protein</fullName>
    </submittedName>
</protein>
<dbReference type="RefSeq" id="XP_001938217.2">
    <property type="nucleotide sequence ID" value="XM_001938182.2"/>
</dbReference>
<feature type="compositionally biased region" description="Polar residues" evidence="1">
    <location>
        <begin position="10"/>
        <end position="20"/>
    </location>
</feature>
<evidence type="ECO:0000313" key="2">
    <source>
        <dbReference type="EMBL" id="KAF7567173.1"/>
    </source>
</evidence>
<proteinExistence type="predicted"/>
<dbReference type="GeneID" id="6346160"/>